<protein>
    <submittedName>
        <fullName evidence="1">Uncharacterized protein</fullName>
    </submittedName>
</protein>
<sequence length="1377" mass="151038">MERFWCPRDGAYSVDDDGFLRDPDATWLGTQSANPAAVRVDEFREHRCLVLLGEPGAGKSTAVAAPARLAASGVPVVSFDLASYGSEDRLVREVFDDPSILAWSVGSYQLCLVLDSLDEARARVPQIGAIIADCVRRLPYDRLFLRIACRTADWPAGLEQSLTELFGAVHVVEILPLRRVDASAIAALWCDPSRLLDEVARAGAGPLAARPLTLRFLARSFGQSGRLPEQGAALYAAGVRSLCAEQNAARLDAGLGGDVPLDTRVAVARRIAAATVFGGASALWTGPEIDAGGEDIAVEHLAGGSEPSPMGSVDVTVSLVLEAARTGLFTSRGGQRLGWAHATFADFLAAEWVVANDLSAAQVRPLFLGPDGRCWPQTRLAAAWTVAIAPDRFEFLIAADPAAFQGEVELPGDSLRAAVIDGLFSVASTLTAAPWERSYRALRHHDIAAQLRPHLYDTDADRRRLAIELADECAATELHDDLAAIVMDITAETHDRVAAGWALTRLPDSLRTAVLRPLALGTVTIGEDPADDLKGVSLLASWPQAMSNAEVFSVLTSRRQRNYFGSYAMFLDSFREGIEEADIDAGLRWILDDLDVPVDDHIFGALANRVLTLAASRGADRLVVDALTQVVLARVKHHGGLLFEDFRRDEREDPFSDAVLRRAVAAAVLAADPTNRVAQHQLLGDGFDSFGIVRADDLAWLAELYAQVGGEIRDAVRSLFRWTYDVGIPEHRDLVLAMSPEHPLYVDLVHAWVEPVALDSPEADEMRRSWKAFRRPQLASTDSIDDLNEQIAKLLVRFDAGEAMGFWYSTRLLTVAPGSKHFGAEFDPDVVGMQRWPTLSEGLRERLVDAADRYLRSHHCQPEEWLHQPEILYHPAEAGYRAMVLLLRVAPERLHRLPTSAWIEWAPVLACWSTASVNGASWDDKAQLFELAGPEAHDVARRALLTRVGAVVAAGNRPFAANEAGYLWDDSVAAKYLSLARSADADPREELITTLSNHDLNLQRELLLEWLEDPSDVDRRQLAARTLLDRDLERSWPAVAAAFESDLTVAEQVFGRSLTVRGFERMDHVSAAVLADIYLWLRAKFPPESDPKFDDVHWVGPREQIGQWRDKLLSRLQDEGSPEAVAAIRAIVAALPSDRWLLRTLASAEAALLRNSWAPTRLSHLLRLGSNRRAVVVNDVAGLTAAVVSGLEDVQSRLTGATPESHYLWDTHAGRPKSEDEISDYLANELHRILIARGVIVNREVQVRRNRPSGIGERTDLLVDAAPVGGPATGRLSLPIEVKGAWNPELLTAMRDQLVGRYMRDAAANDGIFIVLWPDLNSWTDVTDLRRGALASLDRQIVEAKLGTQASELARNDAQVCVVHLSIDYRRPSRGMP</sequence>
<dbReference type="SUPFAM" id="SSF52540">
    <property type="entry name" value="P-loop containing nucleoside triphosphate hydrolases"/>
    <property type="match status" value="1"/>
</dbReference>
<organism evidence="1 2">
    <name type="scientific">Georgenia subflava</name>
    <dbReference type="NCBI Taxonomy" id="1622177"/>
    <lineage>
        <taxon>Bacteria</taxon>
        <taxon>Bacillati</taxon>
        <taxon>Actinomycetota</taxon>
        <taxon>Actinomycetes</taxon>
        <taxon>Micrococcales</taxon>
        <taxon>Bogoriellaceae</taxon>
        <taxon>Georgenia</taxon>
    </lineage>
</organism>
<keyword evidence="2" id="KW-1185">Reference proteome</keyword>
<dbReference type="RefSeq" id="WP_152815268.1">
    <property type="nucleotide sequence ID" value="NZ_VUKD01000002.1"/>
</dbReference>
<reference evidence="1 2" key="1">
    <citation type="submission" date="2019-10" db="EMBL/GenBank/DDBJ databases">
        <title>Georgenia wutianyii sp. nov. and Georgenia yuyongxinii sp. nov. isolated from plateau pika (Ochotona curzoniae) in the Qinghai-Tibet plateau of China.</title>
        <authorList>
            <person name="Tian Z."/>
        </authorList>
    </citation>
    <scope>NUCLEOTIDE SEQUENCE [LARGE SCALE GENOMIC DNA]</scope>
    <source>
        <strain evidence="1 2">JCM 19765</strain>
    </source>
</reference>
<gene>
    <name evidence="1" type="ORF">GB881_06575</name>
</gene>
<proteinExistence type="predicted"/>
<comment type="caution">
    <text evidence="1">The sequence shown here is derived from an EMBL/GenBank/DDBJ whole genome shotgun (WGS) entry which is preliminary data.</text>
</comment>
<dbReference type="EMBL" id="WHPC01000017">
    <property type="protein sequence ID" value="MPV36724.1"/>
    <property type="molecule type" value="Genomic_DNA"/>
</dbReference>
<evidence type="ECO:0000313" key="2">
    <source>
        <dbReference type="Proteomes" id="UP000437709"/>
    </source>
</evidence>
<dbReference type="InterPro" id="IPR027417">
    <property type="entry name" value="P-loop_NTPase"/>
</dbReference>
<dbReference type="OrthoDB" id="568465at2"/>
<name>A0A6N7END5_9MICO</name>
<accession>A0A6N7END5</accession>
<evidence type="ECO:0000313" key="1">
    <source>
        <dbReference type="EMBL" id="MPV36724.1"/>
    </source>
</evidence>
<dbReference type="Proteomes" id="UP000437709">
    <property type="component" value="Unassembled WGS sequence"/>
</dbReference>